<evidence type="ECO:0000256" key="3">
    <source>
        <dbReference type="ARBA" id="ARBA00022833"/>
    </source>
</evidence>
<dbReference type="OrthoDB" id="5422068at2759"/>
<dbReference type="Gene3D" id="3.90.1590.10">
    <property type="entry name" value="glutathione-dependent formaldehyde- activating enzyme (gfa)"/>
    <property type="match status" value="2"/>
</dbReference>
<dbReference type="EMBL" id="KN832878">
    <property type="protein sequence ID" value="KIN00020.1"/>
    <property type="molecule type" value="Genomic_DNA"/>
</dbReference>
<keyword evidence="2" id="KW-0479">Metal-binding</keyword>
<gene>
    <name evidence="6" type="ORF">OIDMADRAFT_104734</name>
</gene>
<dbReference type="InterPro" id="IPR006913">
    <property type="entry name" value="CENP-V/GFA"/>
</dbReference>
<dbReference type="InParanoid" id="A0A0C3H9T8"/>
<protein>
    <recommendedName>
        <fullName evidence="5">CENP-V/GFA domain-containing protein</fullName>
    </recommendedName>
</protein>
<keyword evidence="3" id="KW-0862">Zinc</keyword>
<evidence type="ECO:0000256" key="4">
    <source>
        <dbReference type="ARBA" id="ARBA00023239"/>
    </source>
</evidence>
<dbReference type="InterPro" id="IPR011057">
    <property type="entry name" value="Mss4-like_sf"/>
</dbReference>
<evidence type="ECO:0000259" key="5">
    <source>
        <dbReference type="PROSITE" id="PS51891"/>
    </source>
</evidence>
<evidence type="ECO:0000313" key="6">
    <source>
        <dbReference type="EMBL" id="KIN00020.1"/>
    </source>
</evidence>
<dbReference type="GO" id="GO:0016846">
    <property type="term" value="F:carbon-sulfur lyase activity"/>
    <property type="evidence" value="ECO:0007669"/>
    <property type="project" value="InterPro"/>
</dbReference>
<keyword evidence="7" id="KW-1185">Reference proteome</keyword>
<comment type="similarity">
    <text evidence="1">Belongs to the Gfa family.</text>
</comment>
<evidence type="ECO:0000256" key="2">
    <source>
        <dbReference type="ARBA" id="ARBA00022723"/>
    </source>
</evidence>
<dbReference type="SUPFAM" id="SSF51316">
    <property type="entry name" value="Mss4-like"/>
    <property type="match status" value="2"/>
</dbReference>
<dbReference type="GO" id="GO:0046872">
    <property type="term" value="F:metal ion binding"/>
    <property type="evidence" value="ECO:0007669"/>
    <property type="project" value="UniProtKB-KW"/>
</dbReference>
<reference evidence="7" key="2">
    <citation type="submission" date="2015-01" db="EMBL/GenBank/DDBJ databases">
        <title>Evolutionary Origins and Diversification of the Mycorrhizal Mutualists.</title>
        <authorList>
            <consortium name="DOE Joint Genome Institute"/>
            <consortium name="Mycorrhizal Genomics Consortium"/>
            <person name="Kohler A."/>
            <person name="Kuo A."/>
            <person name="Nagy L.G."/>
            <person name="Floudas D."/>
            <person name="Copeland A."/>
            <person name="Barry K.W."/>
            <person name="Cichocki N."/>
            <person name="Veneault-Fourrey C."/>
            <person name="LaButti K."/>
            <person name="Lindquist E.A."/>
            <person name="Lipzen A."/>
            <person name="Lundell T."/>
            <person name="Morin E."/>
            <person name="Murat C."/>
            <person name="Riley R."/>
            <person name="Ohm R."/>
            <person name="Sun H."/>
            <person name="Tunlid A."/>
            <person name="Henrissat B."/>
            <person name="Grigoriev I.V."/>
            <person name="Hibbett D.S."/>
            <person name="Martin F."/>
        </authorList>
    </citation>
    <scope>NUCLEOTIDE SEQUENCE [LARGE SCALE GENOMIC DNA]</scope>
    <source>
        <strain evidence="7">Zn</strain>
    </source>
</reference>
<name>A0A0C3H9T8_OIDMZ</name>
<proteinExistence type="inferred from homology"/>
<dbReference type="PROSITE" id="PS51891">
    <property type="entry name" value="CENP_V_GFA"/>
    <property type="match status" value="1"/>
</dbReference>
<evidence type="ECO:0000256" key="1">
    <source>
        <dbReference type="ARBA" id="ARBA00005495"/>
    </source>
</evidence>
<organism evidence="6 7">
    <name type="scientific">Oidiodendron maius (strain Zn)</name>
    <dbReference type="NCBI Taxonomy" id="913774"/>
    <lineage>
        <taxon>Eukaryota</taxon>
        <taxon>Fungi</taxon>
        <taxon>Dikarya</taxon>
        <taxon>Ascomycota</taxon>
        <taxon>Pezizomycotina</taxon>
        <taxon>Leotiomycetes</taxon>
        <taxon>Leotiomycetes incertae sedis</taxon>
        <taxon>Myxotrichaceae</taxon>
        <taxon>Oidiodendron</taxon>
    </lineage>
</organism>
<reference evidence="6 7" key="1">
    <citation type="submission" date="2014-04" db="EMBL/GenBank/DDBJ databases">
        <authorList>
            <consortium name="DOE Joint Genome Institute"/>
            <person name="Kuo A."/>
            <person name="Martino E."/>
            <person name="Perotto S."/>
            <person name="Kohler A."/>
            <person name="Nagy L.G."/>
            <person name="Floudas D."/>
            <person name="Copeland A."/>
            <person name="Barry K.W."/>
            <person name="Cichocki N."/>
            <person name="Veneault-Fourrey C."/>
            <person name="LaButti K."/>
            <person name="Lindquist E.A."/>
            <person name="Lipzen A."/>
            <person name="Lundell T."/>
            <person name="Morin E."/>
            <person name="Murat C."/>
            <person name="Sun H."/>
            <person name="Tunlid A."/>
            <person name="Henrissat B."/>
            <person name="Grigoriev I.V."/>
            <person name="Hibbett D.S."/>
            <person name="Martin F."/>
            <person name="Nordberg H.P."/>
            <person name="Cantor M.N."/>
            <person name="Hua S.X."/>
        </authorList>
    </citation>
    <scope>NUCLEOTIDE SEQUENCE [LARGE SCALE GENOMIC DNA]</scope>
    <source>
        <strain evidence="6 7">Zn</strain>
    </source>
</reference>
<feature type="domain" description="CENP-V/GFA" evidence="5">
    <location>
        <begin position="5"/>
        <end position="118"/>
    </location>
</feature>
<sequence>MTSTSSAHLTCLCGAISEPGTLLSDSKIPITIEICHCNPCRYATGALGAVFPPLKASPSQDTLSKVTPYHSSQKNIRYFCSTCGSHCFVENQKNNEWFCLSGIIEQSPASRADNTQWPKDIIKVSRHDYVLDTVDGGLVPIMLDLHGRTIPTWSLAAQEIDSFDLPHADVLFLASKAMSTIPSPKEGSNLPAKCHCGGVSLLIKRANYASNPGTSTHHNSSDDTKYRASPCACRSCRLSTGVSMLPWTTIPTANVSNANASNVSEDKFVPVVVGHSASSPDANSGLTLKHYWSSPERCWSFCGKCGATIFYWSPDHLDVAVGILRAEEGSMARRWLEWEWGHILCT</sequence>
<dbReference type="Pfam" id="PF04828">
    <property type="entry name" value="GFA"/>
    <property type="match status" value="1"/>
</dbReference>
<accession>A0A0C3H9T8</accession>
<dbReference type="PANTHER" id="PTHR33337">
    <property type="entry name" value="GFA DOMAIN-CONTAINING PROTEIN"/>
    <property type="match status" value="1"/>
</dbReference>
<keyword evidence="4" id="KW-0456">Lyase</keyword>
<dbReference type="PANTHER" id="PTHR33337:SF32">
    <property type="entry name" value="DUF636 DOMAIN PROTEIN (AFU_ORTHOLOGUE AFUA_7G04120)"/>
    <property type="match status" value="1"/>
</dbReference>
<dbReference type="AlphaFoldDB" id="A0A0C3H9T8"/>
<dbReference type="Proteomes" id="UP000054321">
    <property type="component" value="Unassembled WGS sequence"/>
</dbReference>
<evidence type="ECO:0000313" key="7">
    <source>
        <dbReference type="Proteomes" id="UP000054321"/>
    </source>
</evidence>
<dbReference type="HOGENOM" id="CLU_038839_0_0_1"/>